<dbReference type="Proteomes" id="UP000003835">
    <property type="component" value="Unassembled WGS sequence"/>
</dbReference>
<sequence length="60" mass="6496">MSFELVGVGLAFLVSLSIITFIQNPPSGLINQVHSNGLQFLSSQLKLTFAVSLVFKPKAF</sequence>
<gene>
    <name evidence="1" type="ORF">MC7420_3646</name>
</gene>
<evidence type="ECO:0000313" key="2">
    <source>
        <dbReference type="Proteomes" id="UP000003835"/>
    </source>
</evidence>
<proteinExistence type="predicted"/>
<keyword evidence="2" id="KW-1185">Reference proteome</keyword>
<protein>
    <submittedName>
        <fullName evidence="1">Uncharacterized protein</fullName>
    </submittedName>
</protein>
<name>B4VX35_9CYAN</name>
<evidence type="ECO:0000313" key="1">
    <source>
        <dbReference type="EMBL" id="EDX73472.1"/>
    </source>
</evidence>
<dbReference type="AlphaFoldDB" id="B4VX35"/>
<dbReference type="HOGENOM" id="CLU_2933380_0_0_3"/>
<accession>B4VX35</accession>
<dbReference type="STRING" id="118168.MC7420_3646"/>
<dbReference type="EMBL" id="DS989857">
    <property type="protein sequence ID" value="EDX73472.1"/>
    <property type="molecule type" value="Genomic_DNA"/>
</dbReference>
<organism evidence="1 2">
    <name type="scientific">Coleofasciculus chthonoplastes PCC 7420</name>
    <dbReference type="NCBI Taxonomy" id="118168"/>
    <lineage>
        <taxon>Bacteria</taxon>
        <taxon>Bacillati</taxon>
        <taxon>Cyanobacteriota</taxon>
        <taxon>Cyanophyceae</taxon>
        <taxon>Coleofasciculales</taxon>
        <taxon>Coleofasciculaceae</taxon>
        <taxon>Coleofasciculus</taxon>
    </lineage>
</organism>
<reference evidence="1 2" key="1">
    <citation type="submission" date="2008-07" db="EMBL/GenBank/DDBJ databases">
        <authorList>
            <person name="Tandeau de Marsac N."/>
            <person name="Ferriera S."/>
            <person name="Johnson J."/>
            <person name="Kravitz S."/>
            <person name="Beeson K."/>
            <person name="Sutton G."/>
            <person name="Rogers Y.-H."/>
            <person name="Friedman R."/>
            <person name="Frazier M."/>
            <person name="Venter J.C."/>
        </authorList>
    </citation>
    <scope>NUCLEOTIDE SEQUENCE [LARGE SCALE GENOMIC DNA]</scope>
    <source>
        <strain evidence="1 2">PCC 7420</strain>
    </source>
</reference>